<organism evidence="2 3">
    <name type="scientific">Ceratocystis pirilliformis</name>
    <dbReference type="NCBI Taxonomy" id="259994"/>
    <lineage>
        <taxon>Eukaryota</taxon>
        <taxon>Fungi</taxon>
        <taxon>Dikarya</taxon>
        <taxon>Ascomycota</taxon>
        <taxon>Pezizomycotina</taxon>
        <taxon>Sordariomycetes</taxon>
        <taxon>Hypocreomycetidae</taxon>
        <taxon>Microascales</taxon>
        <taxon>Ceratocystidaceae</taxon>
        <taxon>Ceratocystis</taxon>
    </lineage>
</organism>
<proteinExistence type="predicted"/>
<sequence length="106" mass="11180">MSSPPSSRIVPDPTSLSPAIPSPVQAAAPPMTGTSQATASASSEGVGAGGPRRRSSLFQSLIDQKHHPDVVERRLSLSDQHRTPGFFGKMWKNYVMGSPSDANPPK</sequence>
<reference evidence="2 3" key="1">
    <citation type="journal article" date="2024" name="IMA Fungus">
        <title>IMA Genome - F19 : A genome assembly and annotation guide to empower mycologists, including annotated draft genome sequences of Ceratocystis pirilliformis, Diaporthe australafricana, Fusarium ophioides, Paecilomyces lecythidis, and Sporothrix stenoceras.</title>
        <authorList>
            <person name="Aylward J."/>
            <person name="Wilson A.M."/>
            <person name="Visagie C.M."/>
            <person name="Spraker J."/>
            <person name="Barnes I."/>
            <person name="Buitendag C."/>
            <person name="Ceriani C."/>
            <person name="Del Mar Angel L."/>
            <person name="du Plessis D."/>
            <person name="Fuchs T."/>
            <person name="Gasser K."/>
            <person name="Kramer D."/>
            <person name="Li W."/>
            <person name="Munsamy K."/>
            <person name="Piso A."/>
            <person name="Price J.L."/>
            <person name="Sonnekus B."/>
            <person name="Thomas C."/>
            <person name="van der Nest A."/>
            <person name="van Dijk A."/>
            <person name="van Heerden A."/>
            <person name="van Vuuren N."/>
            <person name="Yilmaz N."/>
            <person name="Duong T.A."/>
            <person name="van der Merwe N.A."/>
            <person name="Wingfield M.J."/>
            <person name="Wingfield B.D."/>
        </authorList>
    </citation>
    <scope>NUCLEOTIDE SEQUENCE [LARGE SCALE GENOMIC DNA]</scope>
    <source>
        <strain evidence="2 3">CMW 12675</strain>
    </source>
</reference>
<evidence type="ECO:0000313" key="2">
    <source>
        <dbReference type="EMBL" id="KAL1898112.1"/>
    </source>
</evidence>
<feature type="compositionally biased region" description="Basic and acidic residues" evidence="1">
    <location>
        <begin position="63"/>
        <end position="82"/>
    </location>
</feature>
<accession>A0ABR3ZCV6</accession>
<comment type="caution">
    <text evidence="2">The sequence shown here is derived from an EMBL/GenBank/DDBJ whole genome shotgun (WGS) entry which is preliminary data.</text>
</comment>
<gene>
    <name evidence="2" type="ORF">Cpir12675_002061</name>
</gene>
<keyword evidence="3" id="KW-1185">Reference proteome</keyword>
<evidence type="ECO:0008006" key="4">
    <source>
        <dbReference type="Google" id="ProtNLM"/>
    </source>
</evidence>
<feature type="region of interest" description="Disordered" evidence="1">
    <location>
        <begin position="1"/>
        <end position="83"/>
    </location>
</feature>
<evidence type="ECO:0000313" key="3">
    <source>
        <dbReference type="Proteomes" id="UP001583280"/>
    </source>
</evidence>
<feature type="compositionally biased region" description="Low complexity" evidence="1">
    <location>
        <begin position="32"/>
        <end position="45"/>
    </location>
</feature>
<dbReference type="Proteomes" id="UP001583280">
    <property type="component" value="Unassembled WGS sequence"/>
</dbReference>
<evidence type="ECO:0000256" key="1">
    <source>
        <dbReference type="SAM" id="MobiDB-lite"/>
    </source>
</evidence>
<dbReference type="EMBL" id="JAWDJO010000036">
    <property type="protein sequence ID" value="KAL1898112.1"/>
    <property type="molecule type" value="Genomic_DNA"/>
</dbReference>
<protein>
    <recommendedName>
        <fullName evidence="4">Conidiation-specific protein 8</fullName>
    </recommendedName>
</protein>
<name>A0ABR3ZCV6_9PEZI</name>